<comment type="subcellular location">
    <subcellularLocation>
        <location evidence="1">Membrane</location>
        <topology evidence="1">Multi-pass membrane protein</topology>
    </subcellularLocation>
</comment>
<dbReference type="PANTHER" id="PTHR23501:SF198">
    <property type="entry name" value="AZOLE RESISTANCE PROTEIN 1-RELATED"/>
    <property type="match status" value="1"/>
</dbReference>
<reference evidence="6" key="2">
    <citation type="journal article" date="2022" name="Microb. Genom.">
        <title>A chromosome-scale genome assembly of the tomato pathogen Cladosporium fulvum reveals a compartmentalized genome architecture and the presence of a dispensable chromosome.</title>
        <authorList>
            <person name="Zaccaron A.Z."/>
            <person name="Chen L.H."/>
            <person name="Samaras A."/>
            <person name="Stergiopoulos I."/>
        </authorList>
    </citation>
    <scope>NUCLEOTIDE SEQUENCE</scope>
    <source>
        <strain evidence="6">Race5_Kim</strain>
    </source>
</reference>
<reference evidence="6" key="1">
    <citation type="submission" date="2021-12" db="EMBL/GenBank/DDBJ databases">
        <authorList>
            <person name="Zaccaron A."/>
            <person name="Stergiopoulos I."/>
        </authorList>
    </citation>
    <scope>NUCLEOTIDE SEQUENCE</scope>
    <source>
        <strain evidence="6">Race5_Kim</strain>
    </source>
</reference>
<dbReference type="GeneID" id="71993896"/>
<dbReference type="InterPro" id="IPR036259">
    <property type="entry name" value="MFS_trans_sf"/>
</dbReference>
<feature type="transmembrane region" description="Helical" evidence="5">
    <location>
        <begin position="78"/>
        <end position="99"/>
    </location>
</feature>
<evidence type="ECO:0000256" key="5">
    <source>
        <dbReference type="SAM" id="Phobius"/>
    </source>
</evidence>
<gene>
    <name evidence="6" type="ORF">CLAFUR5_14018</name>
</gene>
<dbReference type="OrthoDB" id="3940175at2759"/>
<dbReference type="GO" id="GO:0022857">
    <property type="term" value="F:transmembrane transporter activity"/>
    <property type="evidence" value="ECO:0007669"/>
    <property type="project" value="TreeGrafter"/>
</dbReference>
<feature type="transmembrane region" description="Helical" evidence="5">
    <location>
        <begin position="105"/>
        <end position="123"/>
    </location>
</feature>
<feature type="transmembrane region" description="Helical" evidence="5">
    <location>
        <begin position="43"/>
        <end position="66"/>
    </location>
</feature>
<keyword evidence="4 5" id="KW-0472">Membrane</keyword>
<dbReference type="PANTHER" id="PTHR23501">
    <property type="entry name" value="MAJOR FACILITATOR SUPERFAMILY"/>
    <property type="match status" value="1"/>
</dbReference>
<feature type="transmembrane region" description="Helical" evidence="5">
    <location>
        <begin position="165"/>
        <end position="185"/>
    </location>
</feature>
<keyword evidence="2 5" id="KW-0812">Transmembrane</keyword>
<evidence type="ECO:0000256" key="1">
    <source>
        <dbReference type="ARBA" id="ARBA00004141"/>
    </source>
</evidence>
<evidence type="ECO:0000256" key="4">
    <source>
        <dbReference type="ARBA" id="ARBA00023136"/>
    </source>
</evidence>
<keyword evidence="7" id="KW-1185">Reference proteome</keyword>
<dbReference type="GO" id="GO:0005886">
    <property type="term" value="C:plasma membrane"/>
    <property type="evidence" value="ECO:0007669"/>
    <property type="project" value="TreeGrafter"/>
</dbReference>
<feature type="transmembrane region" description="Helical" evidence="5">
    <location>
        <begin position="232"/>
        <end position="256"/>
    </location>
</feature>
<proteinExistence type="predicted"/>
<sequence length="278" mass="29692">MTFCFILALQWGGTQYDWADYLCVEHKAGETAMVPLTMHRSRSVSSASLGTFCNFAALRAVSFYVIRGASTLGSGLMCLPTAVSMSFFALFGGPVTTYIGYYSPVLLLGTSLSAIGTGLLTTLHPHSSAGRWIGFQVTYGMGIEMSFQPPFLAVQTVLEGAKIPMALVLLSFTQTFGGIIVLSVAQNVFPSRLAGDLVASVPQVDPNIVLQHGAIGLIDVVPMRYRDLVLTAYNSAIVDVFYITLGLSCLSVLFALGIEWKSVKNGESTEGTTSKIDG</sequence>
<dbReference type="SUPFAM" id="SSF103473">
    <property type="entry name" value="MFS general substrate transporter"/>
    <property type="match status" value="1"/>
</dbReference>
<evidence type="ECO:0000313" key="6">
    <source>
        <dbReference type="EMBL" id="UJO24377.1"/>
    </source>
</evidence>
<keyword evidence="3 5" id="KW-1133">Transmembrane helix</keyword>
<dbReference type="KEGG" id="ffu:CLAFUR5_14018"/>
<dbReference type="Proteomes" id="UP000756132">
    <property type="component" value="Chromosome 12"/>
</dbReference>
<evidence type="ECO:0000313" key="7">
    <source>
        <dbReference type="Proteomes" id="UP000756132"/>
    </source>
</evidence>
<evidence type="ECO:0000256" key="2">
    <source>
        <dbReference type="ARBA" id="ARBA00022692"/>
    </source>
</evidence>
<organism evidence="6 7">
    <name type="scientific">Passalora fulva</name>
    <name type="common">Tomato leaf mold</name>
    <name type="synonym">Cladosporium fulvum</name>
    <dbReference type="NCBI Taxonomy" id="5499"/>
    <lineage>
        <taxon>Eukaryota</taxon>
        <taxon>Fungi</taxon>
        <taxon>Dikarya</taxon>
        <taxon>Ascomycota</taxon>
        <taxon>Pezizomycotina</taxon>
        <taxon>Dothideomycetes</taxon>
        <taxon>Dothideomycetidae</taxon>
        <taxon>Mycosphaerellales</taxon>
        <taxon>Mycosphaerellaceae</taxon>
        <taxon>Fulvia</taxon>
    </lineage>
</organism>
<evidence type="ECO:0000256" key="3">
    <source>
        <dbReference type="ARBA" id="ARBA00022989"/>
    </source>
</evidence>
<dbReference type="EMBL" id="CP090174">
    <property type="protein sequence ID" value="UJO24377.1"/>
    <property type="molecule type" value="Genomic_DNA"/>
</dbReference>
<accession>A0A9Q8PL19</accession>
<name>A0A9Q8PL19_PASFU</name>
<protein>
    <submittedName>
        <fullName evidence="6">MFS-type efflux pump MFS1</fullName>
    </submittedName>
</protein>
<dbReference type="AlphaFoldDB" id="A0A9Q8PL19"/>
<dbReference type="RefSeq" id="XP_047768743.1">
    <property type="nucleotide sequence ID" value="XM_047913166.1"/>
</dbReference>